<dbReference type="PROSITE" id="PS00211">
    <property type="entry name" value="ABC_TRANSPORTER_1"/>
    <property type="match status" value="1"/>
</dbReference>
<feature type="domain" description="ABC transporter" evidence="9">
    <location>
        <begin position="3"/>
        <end position="246"/>
    </location>
</feature>
<dbReference type="InterPro" id="IPR003593">
    <property type="entry name" value="AAA+_ATPase"/>
</dbReference>
<keyword evidence="5 8" id="KW-0067">ATP-binding</keyword>
<dbReference type="InterPro" id="IPR017871">
    <property type="entry name" value="ABC_transporter-like_CS"/>
</dbReference>
<dbReference type="Pfam" id="PF00005">
    <property type="entry name" value="ABC_tran"/>
    <property type="match status" value="1"/>
</dbReference>
<dbReference type="GO" id="GO:0005524">
    <property type="term" value="F:ATP binding"/>
    <property type="evidence" value="ECO:0007669"/>
    <property type="project" value="UniProtKB-UniRule"/>
</dbReference>
<dbReference type="RefSeq" id="WP_184665358.1">
    <property type="nucleotide sequence ID" value="NZ_JACHHB010000019.1"/>
</dbReference>
<keyword evidence="2 8" id="KW-0813">Transport</keyword>
<dbReference type="InterPro" id="IPR027417">
    <property type="entry name" value="P-loop_NTPase"/>
</dbReference>
<evidence type="ECO:0000256" key="1">
    <source>
        <dbReference type="ARBA" id="ARBA00004202"/>
    </source>
</evidence>
<accession>A0A840QU85</accession>
<dbReference type="PANTHER" id="PTHR43553">
    <property type="entry name" value="HEAVY METAL TRANSPORTER"/>
    <property type="match status" value="1"/>
</dbReference>
<dbReference type="FunFam" id="3.40.50.300:FF:000224">
    <property type="entry name" value="Energy-coupling factor transporter ATP-binding protein EcfA"/>
    <property type="match status" value="1"/>
</dbReference>
<comment type="caution">
    <text evidence="10">The sequence shown here is derived from an EMBL/GenBank/DDBJ whole genome shotgun (WGS) entry which is preliminary data.</text>
</comment>
<dbReference type="NCBIfam" id="TIGR04521">
    <property type="entry name" value="ECF_ATPase_2"/>
    <property type="match status" value="1"/>
</dbReference>
<dbReference type="GO" id="GO:0043190">
    <property type="term" value="C:ATP-binding cassette (ABC) transporter complex"/>
    <property type="evidence" value="ECO:0007669"/>
    <property type="project" value="TreeGrafter"/>
</dbReference>
<evidence type="ECO:0000256" key="5">
    <source>
        <dbReference type="ARBA" id="ARBA00022840"/>
    </source>
</evidence>
<keyword evidence="10" id="KW-0378">Hydrolase</keyword>
<evidence type="ECO:0000256" key="4">
    <source>
        <dbReference type="ARBA" id="ARBA00022741"/>
    </source>
</evidence>
<dbReference type="AlphaFoldDB" id="A0A840QU85"/>
<dbReference type="Proteomes" id="UP000551878">
    <property type="component" value="Unassembled WGS sequence"/>
</dbReference>
<dbReference type="SMART" id="SM00382">
    <property type="entry name" value="AAA"/>
    <property type="match status" value="1"/>
</dbReference>
<dbReference type="PROSITE" id="PS50893">
    <property type="entry name" value="ABC_TRANSPORTER_2"/>
    <property type="match status" value="1"/>
</dbReference>
<dbReference type="InterPro" id="IPR015856">
    <property type="entry name" value="ABC_transpr_CbiO/EcfA_su"/>
</dbReference>
<comment type="subunit">
    <text evidence="8">Forms a stable energy-coupling factor (ECF) transporter complex composed of 2 membrane-embedded substrate-binding proteins (S component), 2 ATP-binding proteins (A component) and 2 transmembrane proteins (T component).</text>
</comment>
<dbReference type="EC" id="7.-.-.-" evidence="8"/>
<organism evidence="10 11">
    <name type="scientific">Texcoconibacillus texcoconensis</name>
    <dbReference type="NCBI Taxonomy" id="1095777"/>
    <lineage>
        <taxon>Bacteria</taxon>
        <taxon>Bacillati</taxon>
        <taxon>Bacillota</taxon>
        <taxon>Bacilli</taxon>
        <taxon>Bacillales</taxon>
        <taxon>Bacillaceae</taxon>
        <taxon>Texcoconibacillus</taxon>
    </lineage>
</organism>
<keyword evidence="7 8" id="KW-0472">Membrane</keyword>
<sequence>MDIKAEKLTHIYMSGSPFESKALHEVDLSIASGEYVSIIGHTGSGKSTLVQHFNGLVKPTSGSVQVGNWTLKHDTKQKVIHPMRRKVGMVFQFPEHQLFDETVESDVAFGPINHGVPKDEALKRARRAIEQVGLPQEVCSRSPFDLSGGQMRRAAIAGVLVMNPEVLILDEPTAGIDPQGQKELMDMIEAWRQDYEATVILVTHDMELAAKHSDRLIIMSEGQVAKSGSPPTVFADEQKLQSLGLQLPESLRLWKAVQEHFGKEGDSLPFGETALVEHIDGMLKGSTLGDV</sequence>
<dbReference type="GO" id="GO:0042626">
    <property type="term" value="F:ATPase-coupled transmembrane transporter activity"/>
    <property type="evidence" value="ECO:0007669"/>
    <property type="project" value="TreeGrafter"/>
</dbReference>
<name>A0A840QU85_9BACI</name>
<evidence type="ECO:0000313" key="10">
    <source>
        <dbReference type="EMBL" id="MBB5174955.1"/>
    </source>
</evidence>
<dbReference type="InterPro" id="IPR050095">
    <property type="entry name" value="ECF_ABC_transporter_ATP-bd"/>
</dbReference>
<dbReference type="GO" id="GO:0015087">
    <property type="term" value="F:cobalt ion transmembrane transporter activity"/>
    <property type="evidence" value="ECO:0007669"/>
    <property type="project" value="UniProtKB-ARBA"/>
</dbReference>
<evidence type="ECO:0000256" key="8">
    <source>
        <dbReference type="RuleBase" id="RU365104"/>
    </source>
</evidence>
<evidence type="ECO:0000259" key="9">
    <source>
        <dbReference type="PROSITE" id="PS50893"/>
    </source>
</evidence>
<dbReference type="InterPro" id="IPR030946">
    <property type="entry name" value="EcfA2"/>
</dbReference>
<dbReference type="GO" id="GO:0016887">
    <property type="term" value="F:ATP hydrolysis activity"/>
    <property type="evidence" value="ECO:0007669"/>
    <property type="project" value="InterPro"/>
</dbReference>
<keyword evidence="6" id="KW-1278">Translocase</keyword>
<dbReference type="Gene3D" id="3.40.50.300">
    <property type="entry name" value="P-loop containing nucleotide triphosphate hydrolases"/>
    <property type="match status" value="1"/>
</dbReference>
<keyword evidence="4 8" id="KW-0547">Nucleotide-binding</keyword>
<proteinExistence type="inferred from homology"/>
<evidence type="ECO:0000313" key="11">
    <source>
        <dbReference type="Proteomes" id="UP000551878"/>
    </source>
</evidence>
<dbReference type="SUPFAM" id="SSF52540">
    <property type="entry name" value="P-loop containing nucleoside triphosphate hydrolases"/>
    <property type="match status" value="1"/>
</dbReference>
<keyword evidence="3 8" id="KW-1003">Cell membrane</keyword>
<gene>
    <name evidence="10" type="ORF">HNQ41_003180</name>
</gene>
<reference evidence="10 11" key="1">
    <citation type="submission" date="2020-08" db="EMBL/GenBank/DDBJ databases">
        <title>Genomic Encyclopedia of Type Strains, Phase IV (KMG-IV): sequencing the most valuable type-strain genomes for metagenomic binning, comparative biology and taxonomic classification.</title>
        <authorList>
            <person name="Goeker M."/>
        </authorList>
    </citation>
    <scope>NUCLEOTIDE SEQUENCE [LARGE SCALE GENOMIC DNA]</scope>
    <source>
        <strain evidence="10 11">DSM 24696</strain>
    </source>
</reference>
<comment type="subcellular location">
    <subcellularLocation>
        <location evidence="1 8">Cell membrane</location>
        <topology evidence="1 8">Peripheral membrane protein</topology>
    </subcellularLocation>
</comment>
<dbReference type="EMBL" id="JACHHB010000019">
    <property type="protein sequence ID" value="MBB5174955.1"/>
    <property type="molecule type" value="Genomic_DNA"/>
</dbReference>
<dbReference type="InterPro" id="IPR003439">
    <property type="entry name" value="ABC_transporter-like_ATP-bd"/>
</dbReference>
<keyword evidence="11" id="KW-1185">Reference proteome</keyword>
<evidence type="ECO:0000256" key="7">
    <source>
        <dbReference type="ARBA" id="ARBA00023136"/>
    </source>
</evidence>
<evidence type="ECO:0000256" key="3">
    <source>
        <dbReference type="ARBA" id="ARBA00022475"/>
    </source>
</evidence>
<evidence type="ECO:0000256" key="6">
    <source>
        <dbReference type="ARBA" id="ARBA00022967"/>
    </source>
</evidence>
<comment type="function">
    <text evidence="8">ATP-binding (A) component of a common energy-coupling factor (ECF) ABC-transporter complex.</text>
</comment>
<protein>
    <recommendedName>
        <fullName evidence="8">Energy-coupling factor transporter ATP-binding protein EcfA2</fullName>
        <ecNumber evidence="8">7.-.-.-</ecNumber>
    </recommendedName>
</protein>
<comment type="similarity">
    <text evidence="8">Belongs to the ABC transporter superfamily. Energy-coupling factor EcfA family.</text>
</comment>
<dbReference type="CDD" id="cd03225">
    <property type="entry name" value="ABC_cobalt_CbiO_domain1"/>
    <property type="match status" value="1"/>
</dbReference>
<dbReference type="PANTHER" id="PTHR43553:SF27">
    <property type="entry name" value="ENERGY-COUPLING FACTOR TRANSPORTER ATP-BINDING PROTEIN ECFA2"/>
    <property type="match status" value="1"/>
</dbReference>
<evidence type="ECO:0000256" key="2">
    <source>
        <dbReference type="ARBA" id="ARBA00022448"/>
    </source>
</evidence>